<accession>A0AAV0K4R8</accession>
<dbReference type="AlphaFoldDB" id="A0AAV0K4R8"/>
<evidence type="ECO:0000313" key="3">
    <source>
        <dbReference type="Proteomes" id="UP001154282"/>
    </source>
</evidence>
<evidence type="ECO:0000256" key="1">
    <source>
        <dbReference type="SAM" id="MobiDB-lite"/>
    </source>
</evidence>
<name>A0AAV0K4R8_9ROSI</name>
<feature type="region of interest" description="Disordered" evidence="1">
    <location>
        <begin position="38"/>
        <end position="61"/>
    </location>
</feature>
<feature type="region of interest" description="Disordered" evidence="1">
    <location>
        <begin position="1"/>
        <end position="24"/>
    </location>
</feature>
<sequence>DSSVPFAAAVERREREETESTPCNASCQIEERVSVGDEDDTFVPLNPNNGRKSHNSTDRPDSWLLLIPTHVMRSPI</sequence>
<keyword evidence="3" id="KW-1185">Reference proteome</keyword>
<protein>
    <submittedName>
        <fullName evidence="2">Uncharacterized protein</fullName>
    </submittedName>
</protein>
<organism evidence="2 3">
    <name type="scientific">Linum tenue</name>
    <dbReference type="NCBI Taxonomy" id="586396"/>
    <lineage>
        <taxon>Eukaryota</taxon>
        <taxon>Viridiplantae</taxon>
        <taxon>Streptophyta</taxon>
        <taxon>Embryophyta</taxon>
        <taxon>Tracheophyta</taxon>
        <taxon>Spermatophyta</taxon>
        <taxon>Magnoliopsida</taxon>
        <taxon>eudicotyledons</taxon>
        <taxon>Gunneridae</taxon>
        <taxon>Pentapetalae</taxon>
        <taxon>rosids</taxon>
        <taxon>fabids</taxon>
        <taxon>Malpighiales</taxon>
        <taxon>Linaceae</taxon>
        <taxon>Linum</taxon>
    </lineage>
</organism>
<proteinExistence type="predicted"/>
<gene>
    <name evidence="2" type="ORF">LITE_LOCUS17096</name>
</gene>
<comment type="caution">
    <text evidence="2">The sequence shown here is derived from an EMBL/GenBank/DDBJ whole genome shotgun (WGS) entry which is preliminary data.</text>
</comment>
<dbReference type="Proteomes" id="UP001154282">
    <property type="component" value="Unassembled WGS sequence"/>
</dbReference>
<feature type="non-terminal residue" evidence="2">
    <location>
        <position position="1"/>
    </location>
</feature>
<reference evidence="2" key="1">
    <citation type="submission" date="2022-08" db="EMBL/GenBank/DDBJ databases">
        <authorList>
            <person name="Gutierrez-Valencia J."/>
        </authorList>
    </citation>
    <scope>NUCLEOTIDE SEQUENCE</scope>
</reference>
<dbReference type="EMBL" id="CAMGYJ010000005">
    <property type="protein sequence ID" value="CAI0416748.1"/>
    <property type="molecule type" value="Genomic_DNA"/>
</dbReference>
<evidence type="ECO:0000313" key="2">
    <source>
        <dbReference type="EMBL" id="CAI0416748.1"/>
    </source>
</evidence>